<evidence type="ECO:0000256" key="1">
    <source>
        <dbReference type="SAM" id="MobiDB-lite"/>
    </source>
</evidence>
<dbReference type="EMBL" id="QTPM01000005">
    <property type="protein sequence ID" value="RQY96974.1"/>
    <property type="molecule type" value="Genomic_DNA"/>
</dbReference>
<dbReference type="Gene3D" id="2.60.40.3940">
    <property type="match status" value="1"/>
</dbReference>
<gene>
    <name evidence="3" type="ORF">DF017_05500</name>
</gene>
<dbReference type="PANTHER" id="PTHR35191">
    <property type="entry name" value="PROPHAGE SIDE TAIL FIBER PROTEIN HOMOLOG STFQ-RELATED"/>
    <property type="match status" value="1"/>
</dbReference>
<name>A0ABX9YUF6_9BURK</name>
<organism evidence="3 4">
    <name type="scientific">Burkholderia stagnalis</name>
    <dbReference type="NCBI Taxonomy" id="1503054"/>
    <lineage>
        <taxon>Bacteria</taxon>
        <taxon>Pseudomonadati</taxon>
        <taxon>Pseudomonadota</taxon>
        <taxon>Betaproteobacteria</taxon>
        <taxon>Burkholderiales</taxon>
        <taxon>Burkholderiaceae</taxon>
        <taxon>Burkholderia</taxon>
        <taxon>Burkholderia cepacia complex</taxon>
    </lineage>
</organism>
<evidence type="ECO:0000313" key="4">
    <source>
        <dbReference type="Proteomes" id="UP000281098"/>
    </source>
</evidence>
<dbReference type="InterPro" id="IPR051934">
    <property type="entry name" value="Phage_Tail_Fiber_Structural"/>
</dbReference>
<dbReference type="InterPro" id="IPR054075">
    <property type="entry name" value="Gp53-like_C"/>
</dbReference>
<dbReference type="RefSeq" id="WP_060291310.1">
    <property type="nucleotide sequence ID" value="NZ_LPKY01000071.1"/>
</dbReference>
<feature type="compositionally biased region" description="Polar residues" evidence="1">
    <location>
        <begin position="1"/>
        <end position="11"/>
    </location>
</feature>
<feature type="domain" description="Putative tail fiber protein gp53-like C-terminal" evidence="2">
    <location>
        <begin position="271"/>
        <end position="354"/>
    </location>
</feature>
<dbReference type="PANTHER" id="PTHR35191:SF1">
    <property type="entry name" value="PROPHAGE SIDE TAIL FIBER PROTEIN HOMOLOG STFQ-RELATED"/>
    <property type="match status" value="1"/>
</dbReference>
<sequence>MTDLVESSSWTPGIRQFETSDPVEGGPDGIDNVPLRQLANRTRFLKDRQEAHEGAVDPYPQYATKADLAQKVAALVDQSPEALNTLRELANALGNDPSFATTVTNALAQKAPIESPVFTGTPKGPTPAQFDNSTRLVTTAALMRDRFGFSGFTYYNGSAALPAAALGSVIDCAVGAGPYTLTLPTLSASMAGAAIKFVSYTPSAVTISTGSAVKIWCGVNGGNSGTTITLQNGDSATLTTDGYGWFVIDGSVLLPATALFGASMASSGYQKLPSGLIIQWMTGAVVTANADNTIPFPIAFPNRVFAITSGVGYTNGSGQVNGYVSVSVTPTLSNFIARISGSTPSGVNFVALGN</sequence>
<comment type="caution">
    <text evidence="3">The sequence shown here is derived from an EMBL/GenBank/DDBJ whole genome shotgun (WGS) entry which is preliminary data.</text>
</comment>
<feature type="region of interest" description="Disordered" evidence="1">
    <location>
        <begin position="1"/>
        <end position="32"/>
    </location>
</feature>
<evidence type="ECO:0000313" key="3">
    <source>
        <dbReference type="EMBL" id="RQY96974.1"/>
    </source>
</evidence>
<accession>A0ABX9YUF6</accession>
<evidence type="ECO:0000259" key="2">
    <source>
        <dbReference type="Pfam" id="PF21882"/>
    </source>
</evidence>
<dbReference type="Proteomes" id="UP000281098">
    <property type="component" value="Unassembled WGS sequence"/>
</dbReference>
<reference evidence="3 4" key="1">
    <citation type="submission" date="2018-08" db="EMBL/GenBank/DDBJ databases">
        <title>Comparative analysis of Burkholderia isolates from Puerto Rico.</title>
        <authorList>
            <person name="Hall C."/>
            <person name="Sahl J."/>
            <person name="Wagner D."/>
        </authorList>
    </citation>
    <scope>NUCLEOTIDE SEQUENCE [LARGE SCALE GENOMIC DNA]</scope>
    <source>
        <strain evidence="3 4">Bp8966</strain>
    </source>
</reference>
<keyword evidence="4" id="KW-1185">Reference proteome</keyword>
<protein>
    <recommendedName>
        <fullName evidence="2">Putative tail fiber protein gp53-like C-terminal domain-containing protein</fullName>
    </recommendedName>
</protein>
<proteinExistence type="predicted"/>
<dbReference type="Pfam" id="PF21882">
    <property type="entry name" value="Gp53-like_C"/>
    <property type="match status" value="1"/>
</dbReference>